<protein>
    <submittedName>
        <fullName evidence="1">27974_t:CDS:1</fullName>
    </submittedName>
</protein>
<organism evidence="1 2">
    <name type="scientific">Gigaspora margarita</name>
    <dbReference type="NCBI Taxonomy" id="4874"/>
    <lineage>
        <taxon>Eukaryota</taxon>
        <taxon>Fungi</taxon>
        <taxon>Fungi incertae sedis</taxon>
        <taxon>Mucoromycota</taxon>
        <taxon>Glomeromycotina</taxon>
        <taxon>Glomeromycetes</taxon>
        <taxon>Diversisporales</taxon>
        <taxon>Gigasporaceae</taxon>
        <taxon>Gigaspora</taxon>
    </lineage>
</organism>
<sequence length="212" mass="24824">MNRDDFLQSYSYFLQDAEDIPRLLSDLIFTSEVYDMSLQYNNVSLENYIDLDKFYNDRDNNEKDEILLSASLELKEYQNSVPTRGLLIASQVIFFQIDSILIKFVTPYILSIQRQQMNESLLYRAACLEVSEFNNNELESNISDSNFTEDLNDYPRIPLSIDGTPKCTCMFLITIATNVMPLPEEMHNQFNLEYLKQMRSNNIMSSEMLYNI</sequence>
<gene>
    <name evidence="1" type="ORF">GMARGA_LOCUS16205</name>
</gene>
<proteinExistence type="predicted"/>
<evidence type="ECO:0000313" key="1">
    <source>
        <dbReference type="EMBL" id="CAG8749333.1"/>
    </source>
</evidence>
<evidence type="ECO:0000313" key="2">
    <source>
        <dbReference type="Proteomes" id="UP000789901"/>
    </source>
</evidence>
<comment type="caution">
    <text evidence="1">The sequence shown here is derived from an EMBL/GenBank/DDBJ whole genome shotgun (WGS) entry which is preliminary data.</text>
</comment>
<dbReference type="EMBL" id="CAJVQB010011639">
    <property type="protein sequence ID" value="CAG8749333.1"/>
    <property type="molecule type" value="Genomic_DNA"/>
</dbReference>
<keyword evidence="2" id="KW-1185">Reference proteome</keyword>
<accession>A0ABN7VC53</accession>
<feature type="non-terminal residue" evidence="1">
    <location>
        <position position="212"/>
    </location>
</feature>
<name>A0ABN7VC53_GIGMA</name>
<reference evidence="1 2" key="1">
    <citation type="submission" date="2021-06" db="EMBL/GenBank/DDBJ databases">
        <authorList>
            <person name="Kallberg Y."/>
            <person name="Tangrot J."/>
            <person name="Rosling A."/>
        </authorList>
    </citation>
    <scope>NUCLEOTIDE SEQUENCE [LARGE SCALE GENOMIC DNA]</scope>
    <source>
        <strain evidence="1 2">120-4 pot B 10/14</strain>
    </source>
</reference>
<dbReference type="Proteomes" id="UP000789901">
    <property type="component" value="Unassembled WGS sequence"/>
</dbReference>